<accession>A0A2P5AVJ3</accession>
<keyword evidence="2" id="KW-1185">Reference proteome</keyword>
<proteinExistence type="predicted"/>
<dbReference type="OrthoDB" id="10573996at2759"/>
<dbReference type="AlphaFoldDB" id="A0A2P5AVJ3"/>
<reference evidence="2" key="1">
    <citation type="submission" date="2016-06" db="EMBL/GenBank/DDBJ databases">
        <title>Parallel loss of symbiosis genes in relatives of nitrogen-fixing non-legume Parasponia.</title>
        <authorList>
            <person name="Van Velzen R."/>
            <person name="Holmer R."/>
            <person name="Bu F."/>
            <person name="Rutten L."/>
            <person name="Van Zeijl A."/>
            <person name="Liu W."/>
            <person name="Santuari L."/>
            <person name="Cao Q."/>
            <person name="Sharma T."/>
            <person name="Shen D."/>
            <person name="Roswanjaya Y."/>
            <person name="Wardhani T."/>
            <person name="Kalhor M.S."/>
            <person name="Jansen J."/>
            <person name="Van den Hoogen J."/>
            <person name="Gungor B."/>
            <person name="Hartog M."/>
            <person name="Hontelez J."/>
            <person name="Verver J."/>
            <person name="Yang W.-C."/>
            <person name="Schijlen E."/>
            <person name="Repin R."/>
            <person name="Schilthuizen M."/>
            <person name="Schranz E."/>
            <person name="Heidstra R."/>
            <person name="Miyata K."/>
            <person name="Fedorova E."/>
            <person name="Kohlen W."/>
            <person name="Bisseling T."/>
            <person name="Smit S."/>
            <person name="Geurts R."/>
        </authorList>
    </citation>
    <scope>NUCLEOTIDE SEQUENCE [LARGE SCALE GENOMIC DNA]</scope>
    <source>
        <strain evidence="2">cv. WU1-14</strain>
    </source>
</reference>
<organism evidence="1 2">
    <name type="scientific">Parasponia andersonii</name>
    <name type="common">Sponia andersonii</name>
    <dbReference type="NCBI Taxonomy" id="3476"/>
    <lineage>
        <taxon>Eukaryota</taxon>
        <taxon>Viridiplantae</taxon>
        <taxon>Streptophyta</taxon>
        <taxon>Embryophyta</taxon>
        <taxon>Tracheophyta</taxon>
        <taxon>Spermatophyta</taxon>
        <taxon>Magnoliopsida</taxon>
        <taxon>eudicotyledons</taxon>
        <taxon>Gunneridae</taxon>
        <taxon>Pentapetalae</taxon>
        <taxon>rosids</taxon>
        <taxon>fabids</taxon>
        <taxon>Rosales</taxon>
        <taxon>Cannabaceae</taxon>
        <taxon>Parasponia</taxon>
    </lineage>
</organism>
<protein>
    <submittedName>
        <fullName evidence="1">Uncharacterized protein</fullName>
    </submittedName>
</protein>
<dbReference type="EMBL" id="JXTB01000435">
    <property type="protein sequence ID" value="PON40577.1"/>
    <property type="molecule type" value="Genomic_DNA"/>
</dbReference>
<gene>
    <name evidence="1" type="ORF">PanWU01x14_295990</name>
</gene>
<sequence>MVALPAAVSSAVATAGEVSGLSAKLSGGTAGAEMAGEEATEFRGLVTEASQEVSSGNTAGHQWRKKLDCSLSLSLSLSLSKRLCLENGFSCFNCFLFFKIFGCEWSWRGREGSYIGKFFDWGCFGNFG</sequence>
<comment type="caution">
    <text evidence="1">The sequence shown here is derived from an EMBL/GenBank/DDBJ whole genome shotgun (WGS) entry which is preliminary data.</text>
</comment>
<evidence type="ECO:0000313" key="2">
    <source>
        <dbReference type="Proteomes" id="UP000237105"/>
    </source>
</evidence>
<name>A0A2P5AVJ3_PARAD</name>
<evidence type="ECO:0000313" key="1">
    <source>
        <dbReference type="EMBL" id="PON40577.1"/>
    </source>
</evidence>
<dbReference type="Proteomes" id="UP000237105">
    <property type="component" value="Unassembled WGS sequence"/>
</dbReference>